<dbReference type="PANTHER" id="PTHR43547:SF2">
    <property type="entry name" value="HYBRID SIGNAL TRANSDUCTION HISTIDINE KINASE C"/>
    <property type="match status" value="1"/>
</dbReference>
<dbReference type="Proteomes" id="UP000682195">
    <property type="component" value="Chromosome 1"/>
</dbReference>
<dbReference type="Gene3D" id="1.10.10.60">
    <property type="entry name" value="Homeodomain-like"/>
    <property type="match status" value="1"/>
</dbReference>
<dbReference type="InterPro" id="IPR009057">
    <property type="entry name" value="Homeodomain-like_sf"/>
</dbReference>
<dbReference type="InterPro" id="IPR018060">
    <property type="entry name" value="HTH_AraC"/>
</dbReference>
<evidence type="ECO:0000256" key="1">
    <source>
        <dbReference type="ARBA" id="ARBA00022553"/>
    </source>
</evidence>
<dbReference type="InterPro" id="IPR015943">
    <property type="entry name" value="WD40/YVTN_repeat-like_dom_sf"/>
</dbReference>
<dbReference type="Pfam" id="PF12833">
    <property type="entry name" value="HTH_18"/>
    <property type="match status" value="1"/>
</dbReference>
<keyword evidence="2" id="KW-0805">Transcription regulation</keyword>
<organism evidence="6 7">
    <name type="scientific">Prevotella melaninogenica</name>
    <dbReference type="NCBI Taxonomy" id="28132"/>
    <lineage>
        <taxon>Bacteria</taxon>
        <taxon>Pseudomonadati</taxon>
        <taxon>Bacteroidota</taxon>
        <taxon>Bacteroidia</taxon>
        <taxon>Bacteroidales</taxon>
        <taxon>Prevotellaceae</taxon>
        <taxon>Prevotella</taxon>
    </lineage>
</organism>
<dbReference type="PRINTS" id="PR00032">
    <property type="entry name" value="HTHARAC"/>
</dbReference>
<proteinExistence type="predicted"/>
<sequence>MIASKPKLVSILLFLLSILIGNGVIQAKVEESITSPSFVNFKPNASSVVLCMTTDSDGQIWMGTDKGLVVYDGYRDYTLFRGTDLQTIIHTVMLAGDKVLMGTDGGLRIAERRNLRVLPSMGGVRSVRALLQKGTKIMVGGADGVDVYDIQTGSTHPLVRNLPQVYSLLDTPYGLLVGTLHGLYIIHNKRVRAINVGIQPNRPLVNAMAHAKDGGYWIGTEGALFHYDGHSLEELSTLHSNSIKALCQVNDMLYIGTDDGLYMVDNMQHAVHVCQDIRVDNSLASNVVWSLTKDKWNNLLVGTDRGLSVHRSHEPFRCWSLSAITGRGDGNTFGTLLSDADGMSLWVGGDNGLINMHRSAQGWKVSKWYRQGDSRWNISHNRIRKLHRMSDGTIIACTDHGLFIIDPRNGTTRNVLLTDDTGQYNAAWAYDIVEDRNKRCWVSAYAGGIFIIDRRRLLVSQGLVRADAHLGPSLIGVNIGSLAIDRQGRVWAAAYSGGVDRIDVATLHVTHAMKESSVDKVIADAGGSVWVAMAGKVVRFANGDIKSHRTFSMVDRGLLPVTLGTEDGALWIAANKDVCILRPDGSSKAFSLNTMNAFSMASPLSWTDHAGKRHKGVILGGEDVLMTVSTENLATADYSYLQLTGIEVNGQQMCMNEAGQYLENDGKIILHSNENNFKLLFSDNPQCGRLAARYAYLMEGVGEQWTLMPAGTLQVAFNGLPHGSYQLRVSVVDGQGRPSKEIYSLKVTILPPWYLTWWAKTIYVLLFLSLISWAVRFVWIRRELQRERKARNDAMEQSARRAEFFATLSEKLKMSAASVLASVFNLQSQSHGKQEDDINIIRRNGTAICQMASEALDLPLPTANNTNKTVMHRFDLTDLCQLVVSDYHDTGRGTRMSFSAGKLGLMTEVDVVAILGLLDAITKFVDDDTLVKGNAVLSTEEKDGNAVLRLDIEKLVLSIDKRHFAFMSYGESYLTLMSQRARIMGAVVSLDESEDGFATFIIKLGYKVDRHESCSDNSHFDDSAKLKVNTENTGGDNPKKSEKGFITLDVNDEDVVVKAVTAMIEEHLADANLNVQLLTQLTGYGTKLIYRRIKAVTGLTPVNYIRQMRMQRAAVFLKQGRFAVSEVMYMVGFSTQSYFAKCFNQTFGMSPAEYSRRNIQS</sequence>
<evidence type="ECO:0000313" key="6">
    <source>
        <dbReference type="EMBL" id="QUB75886.1"/>
    </source>
</evidence>
<dbReference type="Gene3D" id="2.60.40.10">
    <property type="entry name" value="Immunoglobulins"/>
    <property type="match status" value="1"/>
</dbReference>
<reference evidence="6 7" key="1">
    <citation type="submission" date="2021-03" db="EMBL/GenBank/DDBJ databases">
        <title>Human Oral Microbial Genomes.</title>
        <authorList>
            <person name="Johnston C.D."/>
            <person name="Chen T."/>
            <person name="Dewhirst F.E."/>
        </authorList>
    </citation>
    <scope>NUCLEOTIDE SEQUENCE [LARGE SCALE GENOMIC DNA]</scope>
    <source>
        <strain evidence="6 7">F0054</strain>
    </source>
</reference>
<protein>
    <submittedName>
        <fullName evidence="6">Helix-turn-helix domain-containing protein</fullName>
    </submittedName>
</protein>
<keyword evidence="4" id="KW-0804">Transcription</keyword>
<dbReference type="RefSeq" id="WP_211807890.1">
    <property type="nucleotide sequence ID" value="NZ_CP072361.1"/>
</dbReference>
<keyword evidence="3" id="KW-0238">DNA-binding</keyword>
<dbReference type="InterPro" id="IPR011123">
    <property type="entry name" value="Y_Y_Y"/>
</dbReference>
<name>A0ABX7XQV2_9BACT</name>
<evidence type="ECO:0000256" key="4">
    <source>
        <dbReference type="ARBA" id="ARBA00023163"/>
    </source>
</evidence>
<dbReference type="SMART" id="SM00342">
    <property type="entry name" value="HTH_ARAC"/>
    <property type="match status" value="1"/>
</dbReference>
<accession>A0ABX7XQV2</accession>
<dbReference type="InterPro" id="IPR011110">
    <property type="entry name" value="Reg_prop"/>
</dbReference>
<feature type="domain" description="HTH araC/xylS-type" evidence="5">
    <location>
        <begin position="1058"/>
        <end position="1157"/>
    </location>
</feature>
<evidence type="ECO:0000259" key="5">
    <source>
        <dbReference type="PROSITE" id="PS01124"/>
    </source>
</evidence>
<evidence type="ECO:0000256" key="3">
    <source>
        <dbReference type="ARBA" id="ARBA00023125"/>
    </source>
</evidence>
<evidence type="ECO:0000313" key="7">
    <source>
        <dbReference type="Proteomes" id="UP000682195"/>
    </source>
</evidence>
<dbReference type="Pfam" id="PF07495">
    <property type="entry name" value="Y_Y_Y"/>
    <property type="match status" value="1"/>
</dbReference>
<dbReference type="Pfam" id="PF07494">
    <property type="entry name" value="Reg_prop"/>
    <property type="match status" value="1"/>
</dbReference>
<dbReference type="EMBL" id="CP072361">
    <property type="protein sequence ID" value="QUB75886.1"/>
    <property type="molecule type" value="Genomic_DNA"/>
</dbReference>
<dbReference type="PANTHER" id="PTHR43547">
    <property type="entry name" value="TWO-COMPONENT HISTIDINE KINASE"/>
    <property type="match status" value="1"/>
</dbReference>
<gene>
    <name evidence="6" type="ORF">J5A58_02440</name>
</gene>
<evidence type="ECO:0000256" key="2">
    <source>
        <dbReference type="ARBA" id="ARBA00023015"/>
    </source>
</evidence>
<dbReference type="InterPro" id="IPR020449">
    <property type="entry name" value="Tscrpt_reg_AraC-type_HTH"/>
</dbReference>
<dbReference type="SUPFAM" id="SSF50998">
    <property type="entry name" value="Quinoprotein alcohol dehydrogenase-like"/>
    <property type="match status" value="1"/>
</dbReference>
<dbReference type="Gene3D" id="2.130.10.10">
    <property type="entry name" value="YVTN repeat-like/Quinoprotein amine dehydrogenase"/>
    <property type="match status" value="2"/>
</dbReference>
<dbReference type="SUPFAM" id="SSF63829">
    <property type="entry name" value="Calcium-dependent phosphotriesterase"/>
    <property type="match status" value="1"/>
</dbReference>
<dbReference type="SUPFAM" id="SSF46689">
    <property type="entry name" value="Homeodomain-like"/>
    <property type="match status" value="1"/>
</dbReference>
<dbReference type="InterPro" id="IPR011047">
    <property type="entry name" value="Quinoprotein_ADH-like_sf"/>
</dbReference>
<keyword evidence="1" id="KW-0597">Phosphoprotein</keyword>
<dbReference type="PROSITE" id="PS01124">
    <property type="entry name" value="HTH_ARAC_FAMILY_2"/>
    <property type="match status" value="1"/>
</dbReference>
<keyword evidence="7" id="KW-1185">Reference proteome</keyword>
<dbReference type="InterPro" id="IPR013783">
    <property type="entry name" value="Ig-like_fold"/>
</dbReference>